<dbReference type="InterPro" id="IPR011625">
    <property type="entry name" value="A2M_N_BRD"/>
</dbReference>
<dbReference type="STRING" id="41427.A0A182JMD8"/>
<sequence length="829" mass="94028">MTFGVYYVVSQGNIVDADMLRPNNRHSFQLQINATSNMIPKSKIIVATLVKQRIVYDVMDIEFDQLLNNFDMDIENKEVKPPGRIQLNIRGRPGSYVALAAYDKTLRQSRSGFDFSWHDVEQLYAQFHVNDFNQYDILQSIGIFARASRGLTSSRDMEGRYGRLNASKKRIAYRTKFAETFLWKHDILQRSGRLNLIANVPHTITQWYLTGFSMHPEYGLGIIKKPIEFTTKKSFYLTDHLPYSIKRGEPVQMIFTLFNYGSEATLANATMYNVENQIEFIGHPSGETNCTKSVRIQSHESIVVSFLVKAKKLGEILVRVQASTEYDTDAIEKFIRVMPESLLVQNMESRIFSHRSYGNVSHIFLLDIPKTADAGSKQIVFSVKPIAPVLIHNLGNLLSVPTGSGEQNLVHFACNSIVLDYLIAIGSNNMTLLDRATSLVRQGFQNQMRYRQKDGSFGIWQTSEGSVFLTAFVAKSIQTAAKHIDKLDKTMITSSFQWLASKQHSSGRFNEVGQVLQSDMQGGLRNGVTLTSFVLIAFMENEQAKVTHAGVVAKGIEYVASMLPNVSDLYDLSIATYALMLNNHSQKNRYLQTLVDRSTINGTMRYWASEPHGIETTAYALLAMIQANRYLDGFSVMPWLANQSYDSSRFSRTQDTFVGLKALSSLAEIISPSRNDYIIRLKYQKHVKLFQNIPQHTDRIEFNMPSDVHNIIINIVGKGFMLVAVRYEYSVNLRNYSNRFRLQVDKLNTTSSDELQLEICTSFIPSLAESLSNIALVEVTFPSGYIVNDHPIEKTTPFPIRNGLVFNNMKWKKVIYVNYAMVTIVPMNA</sequence>
<dbReference type="Gene3D" id="2.60.40.1930">
    <property type="match status" value="1"/>
</dbReference>
<dbReference type="SMART" id="SM01419">
    <property type="entry name" value="Thiol-ester_cl"/>
    <property type="match status" value="1"/>
</dbReference>
<dbReference type="AlphaFoldDB" id="A0A182JMD8"/>
<evidence type="ECO:0000256" key="1">
    <source>
        <dbReference type="ARBA" id="ARBA00022729"/>
    </source>
</evidence>
<dbReference type="Gene3D" id="2.60.40.690">
    <property type="entry name" value="Alpha-macroglobulin, receptor-binding domain"/>
    <property type="match status" value="1"/>
</dbReference>
<evidence type="ECO:0000256" key="2">
    <source>
        <dbReference type="ARBA" id="ARBA00022966"/>
    </source>
</evidence>
<dbReference type="InterPro" id="IPR008930">
    <property type="entry name" value="Terpenoid_cyclase/PrenylTrfase"/>
</dbReference>
<dbReference type="PANTHER" id="PTHR11412:SF136">
    <property type="entry name" value="CD109 ANTIGEN"/>
    <property type="match status" value="1"/>
</dbReference>
<dbReference type="GO" id="GO:0005615">
    <property type="term" value="C:extracellular space"/>
    <property type="evidence" value="ECO:0007669"/>
    <property type="project" value="InterPro"/>
</dbReference>
<reference evidence="5" key="1">
    <citation type="submission" date="2022-08" db="UniProtKB">
        <authorList>
            <consortium name="EnsemblMetazoa"/>
        </authorList>
    </citation>
    <scope>IDENTIFICATION</scope>
    <source>
        <strain evidence="5">EBRO</strain>
    </source>
</reference>
<accession>A0A182JMD8</accession>
<dbReference type="Pfam" id="PF00207">
    <property type="entry name" value="A2M"/>
    <property type="match status" value="1"/>
</dbReference>
<dbReference type="SUPFAM" id="SSF48239">
    <property type="entry name" value="Terpenoid cyclases/Protein prenyltransferases"/>
    <property type="match status" value="1"/>
</dbReference>
<keyword evidence="2" id="KW-0882">Thioester bond</keyword>
<dbReference type="InterPro" id="IPR036595">
    <property type="entry name" value="A-macroglobulin_rcpt-bd_sf"/>
</dbReference>
<dbReference type="InterPro" id="IPR050473">
    <property type="entry name" value="A2M/Complement_sys"/>
</dbReference>
<protein>
    <recommendedName>
        <fullName evidence="6">Alpha-2-macroglobulin domain-containing protein</fullName>
    </recommendedName>
</protein>
<feature type="domain" description="Alpha-2-macroglobulin" evidence="4">
    <location>
        <begin position="180"/>
        <end position="271"/>
    </location>
</feature>
<dbReference type="Gene3D" id="2.60.40.10">
    <property type="entry name" value="Immunoglobulins"/>
    <property type="match status" value="1"/>
</dbReference>
<keyword evidence="1" id="KW-0732">Signal</keyword>
<dbReference type="GO" id="GO:0004866">
    <property type="term" value="F:endopeptidase inhibitor activity"/>
    <property type="evidence" value="ECO:0007669"/>
    <property type="project" value="InterPro"/>
</dbReference>
<feature type="domain" description="Alpha-2-macroglobulin bait region" evidence="3">
    <location>
        <begin position="1"/>
        <end position="109"/>
    </location>
</feature>
<dbReference type="InterPro" id="IPR049135">
    <property type="entry name" value="TEP1_CUB2"/>
</dbReference>
<dbReference type="Pfam" id="PF07703">
    <property type="entry name" value="A2M_BRD"/>
    <property type="match status" value="1"/>
</dbReference>
<evidence type="ECO:0000313" key="5">
    <source>
        <dbReference type="EnsemblMetazoa" id="AATE020780-PA.1"/>
    </source>
</evidence>
<dbReference type="Gene3D" id="1.50.10.20">
    <property type="match status" value="1"/>
</dbReference>
<dbReference type="Pfam" id="PF07678">
    <property type="entry name" value="TED_complement"/>
    <property type="match status" value="1"/>
</dbReference>
<dbReference type="SMART" id="SM01359">
    <property type="entry name" value="A2M_N_2"/>
    <property type="match status" value="1"/>
</dbReference>
<organism evidence="5">
    <name type="scientific">Anopheles atroparvus</name>
    <name type="common">European mosquito</name>
    <dbReference type="NCBI Taxonomy" id="41427"/>
    <lineage>
        <taxon>Eukaryota</taxon>
        <taxon>Metazoa</taxon>
        <taxon>Ecdysozoa</taxon>
        <taxon>Arthropoda</taxon>
        <taxon>Hexapoda</taxon>
        <taxon>Insecta</taxon>
        <taxon>Pterygota</taxon>
        <taxon>Neoptera</taxon>
        <taxon>Endopterygota</taxon>
        <taxon>Diptera</taxon>
        <taxon>Nematocera</taxon>
        <taxon>Culicoidea</taxon>
        <taxon>Culicidae</taxon>
        <taxon>Anophelinae</taxon>
        <taxon>Anopheles</taxon>
    </lineage>
</organism>
<evidence type="ECO:0008006" key="6">
    <source>
        <dbReference type="Google" id="ProtNLM"/>
    </source>
</evidence>
<dbReference type="Gene3D" id="2.20.130.20">
    <property type="match status" value="2"/>
</dbReference>
<dbReference type="PANTHER" id="PTHR11412">
    <property type="entry name" value="MACROGLOBULIN / COMPLEMENT"/>
    <property type="match status" value="1"/>
</dbReference>
<name>A0A182JMD8_ANOAO</name>
<evidence type="ECO:0000259" key="4">
    <source>
        <dbReference type="SMART" id="SM01360"/>
    </source>
</evidence>
<dbReference type="InterPro" id="IPR047565">
    <property type="entry name" value="Alpha-macroglob_thiol-ester_cl"/>
</dbReference>
<dbReference type="Gene3D" id="2.60.120.1540">
    <property type="match status" value="1"/>
</dbReference>
<dbReference type="InterPro" id="IPR011626">
    <property type="entry name" value="Alpha-macroglobulin_TED"/>
</dbReference>
<dbReference type="SUPFAM" id="SSF49410">
    <property type="entry name" value="Alpha-macroglobulin receptor domain"/>
    <property type="match status" value="1"/>
</dbReference>
<proteinExistence type="predicted"/>
<dbReference type="InterPro" id="IPR013783">
    <property type="entry name" value="Ig-like_fold"/>
</dbReference>
<dbReference type="EnsemblMetazoa" id="AATE020780-RA">
    <property type="protein sequence ID" value="AATE020780-PA.1"/>
    <property type="gene ID" value="AATE020780"/>
</dbReference>
<dbReference type="Pfam" id="PF21412">
    <property type="entry name" value="TEP1_CUB2"/>
    <property type="match status" value="1"/>
</dbReference>
<dbReference type="VEuPathDB" id="VectorBase:AATE020780"/>
<dbReference type="SMART" id="SM01360">
    <property type="entry name" value="A2M"/>
    <property type="match status" value="1"/>
</dbReference>
<evidence type="ECO:0000259" key="3">
    <source>
        <dbReference type="SMART" id="SM01359"/>
    </source>
</evidence>
<dbReference type="InterPro" id="IPR001599">
    <property type="entry name" value="Macroglobln_a2"/>
</dbReference>